<evidence type="ECO:0000313" key="2">
    <source>
        <dbReference type="EMBL" id="KAG5461470.1"/>
    </source>
</evidence>
<sequence>MVSQGEPDTWQIGQIAQLVKRPSGIGKVPSLTLGRPIFDAQQVMSPTRDQLPVKDATMEDGRMLPRHSSRLRLRDETLSMPGALTTSQDENGSVASTASRISRMYVADSLRALQERHQKEDEKRHRERELEDLRLRLARAEEHSR</sequence>
<proteinExistence type="predicted"/>
<evidence type="ECO:0000313" key="3">
    <source>
        <dbReference type="Proteomes" id="UP000673691"/>
    </source>
</evidence>
<accession>A0A8H7ZXY2</accession>
<keyword evidence="3" id="KW-1185">Reference proteome</keyword>
<dbReference type="EMBL" id="JAEFCI010003604">
    <property type="protein sequence ID" value="KAG5461470.1"/>
    <property type="molecule type" value="Genomic_DNA"/>
</dbReference>
<protein>
    <submittedName>
        <fullName evidence="2">Uncharacterized protein</fullName>
    </submittedName>
</protein>
<dbReference type="AlphaFoldDB" id="A0A8H7ZXY2"/>
<organism evidence="2 3">
    <name type="scientific">Olpidium bornovanus</name>
    <dbReference type="NCBI Taxonomy" id="278681"/>
    <lineage>
        <taxon>Eukaryota</taxon>
        <taxon>Fungi</taxon>
        <taxon>Fungi incertae sedis</taxon>
        <taxon>Olpidiomycota</taxon>
        <taxon>Olpidiomycotina</taxon>
        <taxon>Olpidiomycetes</taxon>
        <taxon>Olpidiales</taxon>
        <taxon>Olpidiaceae</taxon>
        <taxon>Olpidium</taxon>
    </lineage>
</organism>
<feature type="non-terminal residue" evidence="2">
    <location>
        <position position="145"/>
    </location>
</feature>
<comment type="caution">
    <text evidence="2">The sequence shown here is derived from an EMBL/GenBank/DDBJ whole genome shotgun (WGS) entry which is preliminary data.</text>
</comment>
<name>A0A8H7ZXY2_9FUNG</name>
<keyword evidence="1" id="KW-0175">Coiled coil</keyword>
<reference evidence="2 3" key="1">
    <citation type="journal article" name="Sci. Rep.">
        <title>Genome-scale phylogenetic analyses confirm Olpidium as the closest living zoosporic fungus to the non-flagellated, terrestrial fungi.</title>
        <authorList>
            <person name="Chang Y."/>
            <person name="Rochon D."/>
            <person name="Sekimoto S."/>
            <person name="Wang Y."/>
            <person name="Chovatia M."/>
            <person name="Sandor L."/>
            <person name="Salamov A."/>
            <person name="Grigoriev I.V."/>
            <person name="Stajich J.E."/>
            <person name="Spatafora J.W."/>
        </authorList>
    </citation>
    <scope>NUCLEOTIDE SEQUENCE [LARGE SCALE GENOMIC DNA]</scope>
    <source>
        <strain evidence="2">S191</strain>
    </source>
</reference>
<dbReference type="Proteomes" id="UP000673691">
    <property type="component" value="Unassembled WGS sequence"/>
</dbReference>
<gene>
    <name evidence="2" type="ORF">BJ554DRAFT_6333</name>
</gene>
<evidence type="ECO:0000256" key="1">
    <source>
        <dbReference type="SAM" id="Coils"/>
    </source>
</evidence>
<feature type="coiled-coil region" evidence="1">
    <location>
        <begin position="110"/>
        <end position="143"/>
    </location>
</feature>